<dbReference type="PANTHER" id="PTHR46825">
    <property type="entry name" value="D-ALANYL-D-ALANINE-CARBOXYPEPTIDASE/ENDOPEPTIDASE AMPH"/>
    <property type="match status" value="1"/>
</dbReference>
<proteinExistence type="predicted"/>
<dbReference type="EMBL" id="JACBZM010000001">
    <property type="protein sequence ID" value="NYI43931.1"/>
    <property type="molecule type" value="Genomic_DNA"/>
</dbReference>
<organism evidence="2 3">
    <name type="scientific">Nocardioides aromaticivorans</name>
    <dbReference type="NCBI Taxonomy" id="200618"/>
    <lineage>
        <taxon>Bacteria</taxon>
        <taxon>Bacillati</taxon>
        <taxon>Actinomycetota</taxon>
        <taxon>Actinomycetes</taxon>
        <taxon>Propionibacteriales</taxon>
        <taxon>Nocardioidaceae</taxon>
        <taxon>Nocardioides</taxon>
    </lineage>
</organism>
<dbReference type="RefSeq" id="WP_308645479.1">
    <property type="nucleotide sequence ID" value="NZ_JACBZM010000001.1"/>
</dbReference>
<dbReference type="InterPro" id="IPR001466">
    <property type="entry name" value="Beta-lactam-related"/>
</dbReference>
<dbReference type="InterPro" id="IPR050491">
    <property type="entry name" value="AmpC-like"/>
</dbReference>
<protein>
    <submittedName>
        <fullName evidence="2">CubicO group peptidase (Beta-lactamase class C family)</fullName>
    </submittedName>
</protein>
<dbReference type="Gene3D" id="3.40.710.10">
    <property type="entry name" value="DD-peptidase/beta-lactamase superfamily"/>
    <property type="match status" value="1"/>
</dbReference>
<dbReference type="Pfam" id="PF00144">
    <property type="entry name" value="Beta-lactamase"/>
    <property type="match status" value="1"/>
</dbReference>
<gene>
    <name evidence="2" type="ORF">BJ993_001011</name>
</gene>
<reference evidence="2 3" key="1">
    <citation type="submission" date="2020-07" db="EMBL/GenBank/DDBJ databases">
        <title>Sequencing the genomes of 1000 actinobacteria strains.</title>
        <authorList>
            <person name="Klenk H.-P."/>
        </authorList>
    </citation>
    <scope>NUCLEOTIDE SEQUENCE [LARGE SCALE GENOMIC DNA]</scope>
    <source>
        <strain evidence="2 3">DSM 15131</strain>
    </source>
</reference>
<sequence>MEAPALGGLPWGVAVVASGETSTRSHLLPDDADVEIGSVSKGVTGLLFRDAVERGEVAPEDLLQQHLPLAGCPAGGVTLGSLAQHRSGLPRLPRIPGMAGRSWRLWRHAANPYDDTLAELLEQTRATTVGRPRASYSNLGFELLGHAVAAAAGTTYAGLVRDRLAAPLGLGSWYVPATPAELSPRALAGTTRRGRAAEPWTGEGLGPAGGIRSTLGDLAAFAAALLDGSAPGVAALEPTASFAGPAVRIGDAWLTTTVRGRAITWHNGGTGGWRSFVGVDRDAGRAAVVVRATTRSVDRVGMDLLAPR</sequence>
<comment type="caution">
    <text evidence="2">The sequence shown here is derived from an EMBL/GenBank/DDBJ whole genome shotgun (WGS) entry which is preliminary data.</text>
</comment>
<dbReference type="Proteomes" id="UP000562045">
    <property type="component" value="Unassembled WGS sequence"/>
</dbReference>
<name>A0A7Y9ZI83_9ACTN</name>
<dbReference type="SUPFAM" id="SSF56601">
    <property type="entry name" value="beta-lactamase/transpeptidase-like"/>
    <property type="match status" value="1"/>
</dbReference>
<dbReference type="AlphaFoldDB" id="A0A7Y9ZI83"/>
<accession>A0A7Y9ZI83</accession>
<evidence type="ECO:0000313" key="2">
    <source>
        <dbReference type="EMBL" id="NYI43931.1"/>
    </source>
</evidence>
<evidence type="ECO:0000259" key="1">
    <source>
        <dbReference type="Pfam" id="PF00144"/>
    </source>
</evidence>
<dbReference type="PANTHER" id="PTHR46825:SF7">
    <property type="entry name" value="D-ALANYL-D-ALANINE CARBOXYPEPTIDASE"/>
    <property type="match status" value="1"/>
</dbReference>
<evidence type="ECO:0000313" key="3">
    <source>
        <dbReference type="Proteomes" id="UP000562045"/>
    </source>
</evidence>
<dbReference type="InterPro" id="IPR012338">
    <property type="entry name" value="Beta-lactam/transpept-like"/>
</dbReference>
<feature type="domain" description="Beta-lactamase-related" evidence="1">
    <location>
        <begin position="14"/>
        <end position="295"/>
    </location>
</feature>